<proteinExistence type="predicted"/>
<name>A0A6V7UYH5_MELEN</name>
<dbReference type="EMBL" id="CAJEWN010000131">
    <property type="protein sequence ID" value="CAD2167710.1"/>
    <property type="molecule type" value="Genomic_DNA"/>
</dbReference>
<evidence type="ECO:0000313" key="1">
    <source>
        <dbReference type="EMBL" id="CAD2167710.1"/>
    </source>
</evidence>
<comment type="caution">
    <text evidence="1">The sequence shown here is derived from an EMBL/GenBank/DDBJ whole genome shotgun (WGS) entry which is preliminary data.</text>
</comment>
<accession>A0A6V7UYH5</accession>
<dbReference type="AlphaFoldDB" id="A0A6V7UYH5"/>
<dbReference type="Proteomes" id="UP000580250">
    <property type="component" value="Unassembled WGS sequence"/>
</dbReference>
<sequence>MKEGCLSKRVFVYSFVLCIHLFNNSLDCPLSRLINLSIDQLNELKFISLLEQSLLYNKIKNKLNVDHMFSILWGINTCGDIQACRQIVQIN</sequence>
<evidence type="ECO:0000313" key="2">
    <source>
        <dbReference type="Proteomes" id="UP000580250"/>
    </source>
</evidence>
<organism evidence="1 2">
    <name type="scientific">Meloidogyne enterolobii</name>
    <name type="common">Root-knot nematode worm</name>
    <name type="synonym">Meloidogyne mayaguensis</name>
    <dbReference type="NCBI Taxonomy" id="390850"/>
    <lineage>
        <taxon>Eukaryota</taxon>
        <taxon>Metazoa</taxon>
        <taxon>Ecdysozoa</taxon>
        <taxon>Nematoda</taxon>
        <taxon>Chromadorea</taxon>
        <taxon>Rhabditida</taxon>
        <taxon>Tylenchina</taxon>
        <taxon>Tylenchomorpha</taxon>
        <taxon>Tylenchoidea</taxon>
        <taxon>Meloidogynidae</taxon>
        <taxon>Meloidogyninae</taxon>
        <taxon>Meloidogyne</taxon>
    </lineage>
</organism>
<protein>
    <submittedName>
        <fullName evidence="1">Uncharacterized protein</fullName>
    </submittedName>
</protein>
<gene>
    <name evidence="1" type="ORF">MENT_LOCUS19013</name>
</gene>
<reference evidence="1 2" key="1">
    <citation type="submission" date="2020-08" db="EMBL/GenBank/DDBJ databases">
        <authorList>
            <person name="Koutsovoulos G."/>
            <person name="Danchin GJ E."/>
        </authorList>
    </citation>
    <scope>NUCLEOTIDE SEQUENCE [LARGE SCALE GENOMIC DNA]</scope>
</reference>